<dbReference type="InterPro" id="IPR029045">
    <property type="entry name" value="ClpP/crotonase-like_dom_sf"/>
</dbReference>
<dbReference type="InterPro" id="IPR047217">
    <property type="entry name" value="S49_SppA_67K_type_N"/>
</dbReference>
<dbReference type="SUPFAM" id="SSF52096">
    <property type="entry name" value="ClpP/crotonase"/>
    <property type="match status" value="2"/>
</dbReference>
<keyword evidence="4" id="KW-0720">Serine protease</keyword>
<sequence>MRLLRGFWKILVGVKDALVLLFMLIFFGGLYALLSVTPKPIAESTGALVLDLDGTLVEQPAQTDTLGAIAGGGPATREYRLRDMVRALEAAAKDSGIKAVVLDLDSFAGGGQATLAAAAKALDTVRAANKPVLAYATGYTDDSYQLAAHASEVWLNPFGAVLLTGPGGSNLYYKGLLDKIGVETKVYRVGEFKSAIEPYTRTEQSPEARAANQALADSLWATWQADVLRARPRARLASYLAQPEQAIATAGGDIAKAALDAGLVDKIGDRVAFGRRVAQLAGDASDGEAGDYRAVPFDGWLAANAEPSGGQIGVLTIAGEIVDGDAAPGRAGGDTIAGLLLDELAKDRIKALVVRVDSPGGSVTGSERIRDAILEAKRKKLPIVVSMGTYAASGGYWVSTPGDIIFAEPSTVTGSIGVFGLLPNFSGALAKIGVSVDGVKTTPLSGEPDLLRGTSPEFDRLMQAGIDDIYRRFTGLVAQSRKLPVTRVDEIGQGRVWAGSTAVGLRLVDKTGGLEDAIAEAARRAKIDPKSARPLFIERSPSLVSQILSGLFQSEEQPAARDVFTRIARQPEQRMLRAFHDLKVIADGPVIQVRCLECPVADTRAPPRRADLVDLLLARIGL</sequence>
<dbReference type="PIRSF" id="PIRSF001217">
    <property type="entry name" value="Protease_4_SppA"/>
    <property type="match status" value="1"/>
</dbReference>
<reference evidence="9" key="1">
    <citation type="submission" date="2017-06" db="EMBL/GenBank/DDBJ databases">
        <authorList>
            <person name="Varghese N."/>
            <person name="Submissions S."/>
        </authorList>
    </citation>
    <scope>NUCLEOTIDE SEQUENCE [LARGE SCALE GENOMIC DNA]</scope>
    <source>
        <strain evidence="9">LNB2</strain>
    </source>
</reference>
<dbReference type="PANTHER" id="PTHR33209:SF1">
    <property type="entry name" value="PEPTIDASE S49 DOMAIN-CONTAINING PROTEIN"/>
    <property type="match status" value="1"/>
</dbReference>
<dbReference type="OrthoDB" id="9764363at2"/>
<evidence type="ECO:0000259" key="7">
    <source>
        <dbReference type="Pfam" id="PF01343"/>
    </source>
</evidence>
<dbReference type="Proteomes" id="UP000198281">
    <property type="component" value="Unassembled WGS sequence"/>
</dbReference>
<dbReference type="InterPro" id="IPR002142">
    <property type="entry name" value="Peptidase_S49"/>
</dbReference>
<dbReference type="GO" id="GO:0016020">
    <property type="term" value="C:membrane"/>
    <property type="evidence" value="ECO:0007669"/>
    <property type="project" value="InterPro"/>
</dbReference>
<dbReference type="CDD" id="cd07018">
    <property type="entry name" value="S49_SppA_67K_type"/>
    <property type="match status" value="1"/>
</dbReference>
<feature type="domain" description="Peptidase S49" evidence="7">
    <location>
        <begin position="126"/>
        <end position="280"/>
    </location>
</feature>
<evidence type="ECO:0000256" key="1">
    <source>
        <dbReference type="ARBA" id="ARBA00008683"/>
    </source>
</evidence>
<dbReference type="NCBIfam" id="TIGR00705">
    <property type="entry name" value="SppA_67K"/>
    <property type="match status" value="1"/>
</dbReference>
<dbReference type="InterPro" id="IPR047272">
    <property type="entry name" value="S49_SppA_C"/>
</dbReference>
<proteinExistence type="inferred from homology"/>
<feature type="transmembrane region" description="Helical" evidence="6">
    <location>
        <begin position="12"/>
        <end position="34"/>
    </location>
</feature>
<gene>
    <name evidence="8" type="ORF">SAMN06295912_1526</name>
</gene>
<keyword evidence="9" id="KW-1185">Reference proteome</keyword>
<keyword evidence="6" id="KW-0812">Transmembrane</keyword>
<evidence type="ECO:0000256" key="5">
    <source>
        <dbReference type="PIRSR" id="PIRSR001217-1"/>
    </source>
</evidence>
<dbReference type="CDD" id="cd07023">
    <property type="entry name" value="S49_Sppa_N_C"/>
    <property type="match status" value="1"/>
</dbReference>
<evidence type="ECO:0000256" key="4">
    <source>
        <dbReference type="ARBA" id="ARBA00022825"/>
    </source>
</evidence>
<comment type="similarity">
    <text evidence="1">Belongs to the peptidase S49 family.</text>
</comment>
<dbReference type="Pfam" id="PF01343">
    <property type="entry name" value="Peptidase_S49"/>
    <property type="match status" value="2"/>
</dbReference>
<protein>
    <submittedName>
        <fullName evidence="8">Protease-4</fullName>
    </submittedName>
</protein>
<keyword evidence="3" id="KW-0378">Hydrolase</keyword>
<evidence type="ECO:0000256" key="2">
    <source>
        <dbReference type="ARBA" id="ARBA00022670"/>
    </source>
</evidence>
<evidence type="ECO:0000256" key="3">
    <source>
        <dbReference type="ARBA" id="ARBA00022801"/>
    </source>
</evidence>
<feature type="active site" description="Proton donor/acceptor" evidence="5">
    <location>
        <position position="193"/>
    </location>
</feature>
<evidence type="ECO:0000256" key="6">
    <source>
        <dbReference type="SAM" id="Phobius"/>
    </source>
</evidence>
<name>A0A239KI85_9SPHN</name>
<dbReference type="RefSeq" id="WP_089221351.1">
    <property type="nucleotide sequence ID" value="NZ_FZOS01000052.1"/>
</dbReference>
<dbReference type="GO" id="GO:0008236">
    <property type="term" value="F:serine-type peptidase activity"/>
    <property type="evidence" value="ECO:0007669"/>
    <property type="project" value="UniProtKB-KW"/>
</dbReference>
<keyword evidence="2 8" id="KW-0645">Protease</keyword>
<dbReference type="PANTHER" id="PTHR33209">
    <property type="entry name" value="PROTEASE 4"/>
    <property type="match status" value="1"/>
</dbReference>
<dbReference type="GO" id="GO:0006465">
    <property type="term" value="P:signal peptide processing"/>
    <property type="evidence" value="ECO:0007669"/>
    <property type="project" value="InterPro"/>
</dbReference>
<dbReference type="InterPro" id="IPR004634">
    <property type="entry name" value="Pept_S49_pIV"/>
</dbReference>
<feature type="domain" description="Peptidase S49" evidence="7">
    <location>
        <begin position="376"/>
        <end position="527"/>
    </location>
</feature>
<keyword evidence="6" id="KW-0472">Membrane</keyword>
<feature type="active site" description="Nucleophile" evidence="5">
    <location>
        <position position="393"/>
    </location>
</feature>
<evidence type="ECO:0000313" key="9">
    <source>
        <dbReference type="Proteomes" id="UP000198281"/>
    </source>
</evidence>
<dbReference type="AlphaFoldDB" id="A0A239KI85"/>
<dbReference type="EMBL" id="FZOS01000052">
    <property type="protein sequence ID" value="SNT17319.1"/>
    <property type="molecule type" value="Genomic_DNA"/>
</dbReference>
<keyword evidence="6" id="KW-1133">Transmembrane helix</keyword>
<dbReference type="Gene3D" id="3.90.226.10">
    <property type="entry name" value="2-enoyl-CoA Hydratase, Chain A, domain 1"/>
    <property type="match status" value="4"/>
</dbReference>
<accession>A0A239KI85</accession>
<organism evidence="8 9">
    <name type="scientific">Edaphosphingomonas laterariae</name>
    <dbReference type="NCBI Taxonomy" id="861865"/>
    <lineage>
        <taxon>Bacteria</taxon>
        <taxon>Pseudomonadati</taxon>
        <taxon>Pseudomonadota</taxon>
        <taxon>Alphaproteobacteria</taxon>
        <taxon>Sphingomonadales</taxon>
        <taxon>Rhizorhabdaceae</taxon>
        <taxon>Edaphosphingomonas</taxon>
    </lineage>
</organism>
<evidence type="ECO:0000313" key="8">
    <source>
        <dbReference type="EMBL" id="SNT17319.1"/>
    </source>
</evidence>